<evidence type="ECO:0000313" key="9">
    <source>
        <dbReference type="EMBL" id="CAB4574712.1"/>
    </source>
</evidence>
<feature type="transmembrane region" description="Helical" evidence="7">
    <location>
        <begin position="158"/>
        <end position="178"/>
    </location>
</feature>
<accession>A0A6J6EEB3</accession>
<organism evidence="9">
    <name type="scientific">freshwater metagenome</name>
    <dbReference type="NCBI Taxonomy" id="449393"/>
    <lineage>
        <taxon>unclassified sequences</taxon>
        <taxon>metagenomes</taxon>
        <taxon>ecological metagenomes</taxon>
    </lineage>
</organism>
<evidence type="ECO:0000259" key="8">
    <source>
        <dbReference type="PROSITE" id="PS50928"/>
    </source>
</evidence>
<dbReference type="InterPro" id="IPR000515">
    <property type="entry name" value="MetI-like"/>
</dbReference>
<dbReference type="PANTHER" id="PTHR43386:SF1">
    <property type="entry name" value="D,D-DIPEPTIDE TRANSPORT SYSTEM PERMEASE PROTEIN DDPC-RELATED"/>
    <property type="match status" value="1"/>
</dbReference>
<dbReference type="InterPro" id="IPR035906">
    <property type="entry name" value="MetI-like_sf"/>
</dbReference>
<dbReference type="GO" id="GO:0005886">
    <property type="term" value="C:plasma membrane"/>
    <property type="evidence" value="ECO:0007669"/>
    <property type="project" value="UniProtKB-SubCell"/>
</dbReference>
<feature type="transmembrane region" description="Helical" evidence="7">
    <location>
        <begin position="131"/>
        <end position="152"/>
    </location>
</feature>
<dbReference type="InterPro" id="IPR050366">
    <property type="entry name" value="BP-dependent_transpt_permease"/>
</dbReference>
<dbReference type="GO" id="GO:0055085">
    <property type="term" value="P:transmembrane transport"/>
    <property type="evidence" value="ECO:0007669"/>
    <property type="project" value="InterPro"/>
</dbReference>
<comment type="subcellular location">
    <subcellularLocation>
        <location evidence="1">Cell membrane</location>
        <topology evidence="1">Multi-pass membrane protein</topology>
    </subcellularLocation>
</comment>
<dbReference type="SUPFAM" id="SSF161098">
    <property type="entry name" value="MetI-like"/>
    <property type="match status" value="1"/>
</dbReference>
<feature type="transmembrane region" description="Helical" evidence="7">
    <location>
        <begin position="29"/>
        <end position="53"/>
    </location>
</feature>
<keyword evidence="2" id="KW-0813">Transport</keyword>
<dbReference type="EMBL" id="CAEZTS010000039">
    <property type="protein sequence ID" value="CAB4574712.1"/>
    <property type="molecule type" value="Genomic_DNA"/>
</dbReference>
<evidence type="ECO:0000256" key="6">
    <source>
        <dbReference type="ARBA" id="ARBA00023136"/>
    </source>
</evidence>
<protein>
    <submittedName>
        <fullName evidence="9">Unannotated protein</fullName>
    </submittedName>
</protein>
<evidence type="ECO:0000256" key="2">
    <source>
        <dbReference type="ARBA" id="ARBA00022448"/>
    </source>
</evidence>
<keyword evidence="3" id="KW-1003">Cell membrane</keyword>
<sequence length="301" mass="32656">MSGTDNLVTTDDASDVAVADEAVKRRLGWGFWLCIGWIVLMIILAFLAPYLSIKDPNANFIDMSGKGRPPYGPSMDHWFGTDKDARDIFSRTLYGARISLTVGFVAIAFGLLVGGALGILAGYFRGWFDRIISFLFVILLSFPSLVLAIMLTSLIERSLLTISLVLGVLSIAPVGRLARASTLQYADREFVTAARQIGATNRRIILRELLPNVVIPMGALALLGMAVAIVAEGGLAFLGLSVEKGITWGSLIQLGSEGSTTLQKSPWIAFFPIFVLFFTVLALNFAGDRLRTYLDVKESAL</sequence>
<gene>
    <name evidence="9" type="ORF">UFOPK1722_00613</name>
</gene>
<feature type="domain" description="ABC transmembrane type-1" evidence="8">
    <location>
        <begin position="96"/>
        <end position="287"/>
    </location>
</feature>
<keyword evidence="6 7" id="KW-0472">Membrane</keyword>
<evidence type="ECO:0000256" key="4">
    <source>
        <dbReference type="ARBA" id="ARBA00022692"/>
    </source>
</evidence>
<keyword evidence="5 7" id="KW-1133">Transmembrane helix</keyword>
<dbReference type="AlphaFoldDB" id="A0A6J6EEB3"/>
<dbReference type="Pfam" id="PF00528">
    <property type="entry name" value="BPD_transp_1"/>
    <property type="match status" value="1"/>
</dbReference>
<evidence type="ECO:0000256" key="3">
    <source>
        <dbReference type="ARBA" id="ARBA00022475"/>
    </source>
</evidence>
<feature type="transmembrane region" description="Helical" evidence="7">
    <location>
        <begin position="267"/>
        <end position="287"/>
    </location>
</feature>
<reference evidence="9" key="1">
    <citation type="submission" date="2020-05" db="EMBL/GenBank/DDBJ databases">
        <authorList>
            <person name="Chiriac C."/>
            <person name="Salcher M."/>
            <person name="Ghai R."/>
            <person name="Kavagutti S V."/>
        </authorList>
    </citation>
    <scope>NUCLEOTIDE SEQUENCE</scope>
</reference>
<evidence type="ECO:0000256" key="7">
    <source>
        <dbReference type="SAM" id="Phobius"/>
    </source>
</evidence>
<dbReference type="CDD" id="cd06261">
    <property type="entry name" value="TM_PBP2"/>
    <property type="match status" value="1"/>
</dbReference>
<evidence type="ECO:0000256" key="5">
    <source>
        <dbReference type="ARBA" id="ARBA00022989"/>
    </source>
</evidence>
<feature type="transmembrane region" description="Helical" evidence="7">
    <location>
        <begin position="209"/>
        <end position="231"/>
    </location>
</feature>
<keyword evidence="4 7" id="KW-0812">Transmembrane</keyword>
<name>A0A6J6EEB3_9ZZZZ</name>
<dbReference type="PROSITE" id="PS50928">
    <property type="entry name" value="ABC_TM1"/>
    <property type="match status" value="1"/>
</dbReference>
<dbReference type="Gene3D" id="1.10.3720.10">
    <property type="entry name" value="MetI-like"/>
    <property type="match status" value="1"/>
</dbReference>
<dbReference type="PANTHER" id="PTHR43386">
    <property type="entry name" value="OLIGOPEPTIDE TRANSPORT SYSTEM PERMEASE PROTEIN APPC"/>
    <property type="match status" value="1"/>
</dbReference>
<evidence type="ECO:0000256" key="1">
    <source>
        <dbReference type="ARBA" id="ARBA00004651"/>
    </source>
</evidence>
<feature type="transmembrane region" description="Helical" evidence="7">
    <location>
        <begin position="98"/>
        <end position="124"/>
    </location>
</feature>
<proteinExistence type="predicted"/>